<proteinExistence type="predicted"/>
<feature type="compositionally biased region" description="Polar residues" evidence="1">
    <location>
        <begin position="1"/>
        <end position="26"/>
    </location>
</feature>
<keyword evidence="3" id="KW-1185">Reference proteome</keyword>
<name>A0A3N4H9H0_ASCIM</name>
<organism evidence="2 3">
    <name type="scientific">Ascobolus immersus RN42</name>
    <dbReference type="NCBI Taxonomy" id="1160509"/>
    <lineage>
        <taxon>Eukaryota</taxon>
        <taxon>Fungi</taxon>
        <taxon>Dikarya</taxon>
        <taxon>Ascomycota</taxon>
        <taxon>Pezizomycotina</taxon>
        <taxon>Pezizomycetes</taxon>
        <taxon>Pezizales</taxon>
        <taxon>Ascobolaceae</taxon>
        <taxon>Ascobolus</taxon>
    </lineage>
</organism>
<protein>
    <submittedName>
        <fullName evidence="2">Uncharacterized protein</fullName>
    </submittedName>
</protein>
<dbReference type="EMBL" id="ML119944">
    <property type="protein sequence ID" value="RPA71319.1"/>
    <property type="molecule type" value="Genomic_DNA"/>
</dbReference>
<feature type="region of interest" description="Disordered" evidence="1">
    <location>
        <begin position="1"/>
        <end position="60"/>
    </location>
</feature>
<dbReference type="AlphaFoldDB" id="A0A3N4H9H0"/>
<sequence length="60" mass="6950">MTTTSTQTKNHEPTNSINHHTITPRRNSTRAKPSKLKKRAQPILKHEAKQCTHYPKHPKI</sequence>
<feature type="compositionally biased region" description="Basic residues" evidence="1">
    <location>
        <begin position="27"/>
        <end position="40"/>
    </location>
</feature>
<evidence type="ECO:0000313" key="2">
    <source>
        <dbReference type="EMBL" id="RPA71319.1"/>
    </source>
</evidence>
<dbReference type="Proteomes" id="UP000275078">
    <property type="component" value="Unassembled WGS sequence"/>
</dbReference>
<accession>A0A3N4H9H0</accession>
<evidence type="ECO:0000313" key="3">
    <source>
        <dbReference type="Proteomes" id="UP000275078"/>
    </source>
</evidence>
<evidence type="ECO:0000256" key="1">
    <source>
        <dbReference type="SAM" id="MobiDB-lite"/>
    </source>
</evidence>
<gene>
    <name evidence="2" type="ORF">BJ508DRAFT_419957</name>
</gene>
<reference evidence="2 3" key="1">
    <citation type="journal article" date="2018" name="Nat. Ecol. Evol.">
        <title>Pezizomycetes genomes reveal the molecular basis of ectomycorrhizal truffle lifestyle.</title>
        <authorList>
            <person name="Murat C."/>
            <person name="Payen T."/>
            <person name="Noel B."/>
            <person name="Kuo A."/>
            <person name="Morin E."/>
            <person name="Chen J."/>
            <person name="Kohler A."/>
            <person name="Krizsan K."/>
            <person name="Balestrini R."/>
            <person name="Da Silva C."/>
            <person name="Montanini B."/>
            <person name="Hainaut M."/>
            <person name="Levati E."/>
            <person name="Barry K.W."/>
            <person name="Belfiori B."/>
            <person name="Cichocki N."/>
            <person name="Clum A."/>
            <person name="Dockter R.B."/>
            <person name="Fauchery L."/>
            <person name="Guy J."/>
            <person name="Iotti M."/>
            <person name="Le Tacon F."/>
            <person name="Lindquist E.A."/>
            <person name="Lipzen A."/>
            <person name="Malagnac F."/>
            <person name="Mello A."/>
            <person name="Molinier V."/>
            <person name="Miyauchi S."/>
            <person name="Poulain J."/>
            <person name="Riccioni C."/>
            <person name="Rubini A."/>
            <person name="Sitrit Y."/>
            <person name="Splivallo R."/>
            <person name="Traeger S."/>
            <person name="Wang M."/>
            <person name="Zifcakova L."/>
            <person name="Wipf D."/>
            <person name="Zambonelli A."/>
            <person name="Paolocci F."/>
            <person name="Nowrousian M."/>
            <person name="Ottonello S."/>
            <person name="Baldrian P."/>
            <person name="Spatafora J.W."/>
            <person name="Henrissat B."/>
            <person name="Nagy L.G."/>
            <person name="Aury J.M."/>
            <person name="Wincker P."/>
            <person name="Grigoriev I.V."/>
            <person name="Bonfante P."/>
            <person name="Martin F.M."/>
        </authorList>
    </citation>
    <scope>NUCLEOTIDE SEQUENCE [LARGE SCALE GENOMIC DNA]</scope>
    <source>
        <strain evidence="2 3">RN42</strain>
    </source>
</reference>